<evidence type="ECO:0000313" key="3">
    <source>
        <dbReference type="Proteomes" id="UP000183924"/>
    </source>
</evidence>
<dbReference type="EMBL" id="LUKY01000033">
    <property type="protein sequence ID" value="OIZ94279.1"/>
    <property type="molecule type" value="Genomic_DNA"/>
</dbReference>
<dbReference type="RefSeq" id="WP_071662772.1">
    <property type="nucleotide sequence ID" value="NZ_LUKY01000033.1"/>
</dbReference>
<gene>
    <name evidence="2" type="ORF">A1D18_05385</name>
</gene>
<dbReference type="STRING" id="1225476.A1D18_05385"/>
<dbReference type="Proteomes" id="UP000183924">
    <property type="component" value="Unassembled WGS sequence"/>
</dbReference>
<sequence>MSSPIIIGWREWVSLPELGIPRLKTKVDTGARTSALHACRVEIIERTPHQKKVCFIIHPQPRRFPEKSISCVADLIDIREVTDSGGHKENRCVIQTSIVLGTQCWPIEITLTSRDNMRFRMLLGRTALKHRFIVNPTHSYLYSKRTIIP</sequence>
<evidence type="ECO:0000259" key="1">
    <source>
        <dbReference type="Pfam" id="PF05618"/>
    </source>
</evidence>
<name>A0A1J8PA70_9COXI</name>
<protein>
    <submittedName>
        <fullName evidence="2">Ribosomal protein S6 modification protein</fullName>
    </submittedName>
</protein>
<comment type="caution">
    <text evidence="2">The sequence shown here is derived from an EMBL/GenBank/DDBJ whole genome shotgun (WGS) entry which is preliminary data.</text>
</comment>
<dbReference type="InterPro" id="IPR021109">
    <property type="entry name" value="Peptidase_aspartic_dom_sf"/>
</dbReference>
<proteinExistence type="predicted"/>
<dbReference type="PANTHER" id="PTHR38037:SF1">
    <property type="entry name" value="ATP-DEPENDENT ZINC PROTEASE DOMAIN-CONTAINING PROTEIN-RELATED"/>
    <property type="match status" value="1"/>
</dbReference>
<dbReference type="Pfam" id="PF05618">
    <property type="entry name" value="Zn_protease"/>
    <property type="match status" value="1"/>
</dbReference>
<reference evidence="2 3" key="1">
    <citation type="submission" date="2016-03" db="EMBL/GenBank/DDBJ databases">
        <title>Comparative genomics of Rickettsiella.</title>
        <authorList>
            <person name="Chandler C."/>
            <person name="Wang Y."/>
        </authorList>
    </citation>
    <scope>NUCLEOTIDE SEQUENCE [LARGE SCALE GENOMIC DNA]</scope>
    <source>
        <strain evidence="2 3">RCFS May 2013</strain>
    </source>
</reference>
<dbReference type="Gene3D" id="2.40.70.10">
    <property type="entry name" value="Acid Proteases"/>
    <property type="match status" value="1"/>
</dbReference>
<feature type="domain" description="Retropepsin-like aspartic endopeptidase" evidence="1">
    <location>
        <begin position="6"/>
        <end position="143"/>
    </location>
</feature>
<accession>A0A1J8PA70</accession>
<keyword evidence="3" id="KW-1185">Reference proteome</keyword>
<dbReference type="PANTHER" id="PTHR38037">
    <property type="entry name" value="ZN_PROTEASE DOMAIN-CONTAINING PROTEIN"/>
    <property type="match status" value="1"/>
</dbReference>
<organism evidence="2 3">
    <name type="scientific">Candidatus Rickettsiella isopodorum</name>
    <dbReference type="NCBI Taxonomy" id="1225476"/>
    <lineage>
        <taxon>Bacteria</taxon>
        <taxon>Pseudomonadati</taxon>
        <taxon>Pseudomonadota</taxon>
        <taxon>Gammaproteobacteria</taxon>
        <taxon>Legionellales</taxon>
        <taxon>Coxiellaceae</taxon>
        <taxon>Rickettsiella</taxon>
    </lineage>
</organism>
<dbReference type="AlphaFoldDB" id="A0A1J8PA70"/>
<evidence type="ECO:0000313" key="2">
    <source>
        <dbReference type="EMBL" id="OIZ94279.1"/>
    </source>
</evidence>
<dbReference type="OrthoDB" id="9782977at2"/>
<dbReference type="InterPro" id="IPR008503">
    <property type="entry name" value="Asp_endopeptidase"/>
</dbReference>
<dbReference type="SUPFAM" id="SSF50630">
    <property type="entry name" value="Acid proteases"/>
    <property type="match status" value="1"/>
</dbReference>